<sequence length="32" mass="3666">MEINIIKTAKEYQEPLKEIDSLLDAKENSSKS</sequence>
<reference evidence="2" key="1">
    <citation type="submission" date="2012-02" db="EMBL/GenBank/DDBJ databases">
        <title>Complete genome sequence of Rickettsia parkeri strain Portsmouth.</title>
        <authorList>
            <person name="Johnson S.L."/>
            <person name="Munk A.C."/>
            <person name="Han S."/>
            <person name="Bruce D.C."/>
            <person name="Dasch G.A."/>
        </authorList>
    </citation>
    <scope>NUCLEOTIDE SEQUENCE [LARGE SCALE GENOMIC DNA]</scope>
    <source>
        <strain evidence="2">CA410</strain>
    </source>
</reference>
<name>A0ABM5MT26_RICCA</name>
<dbReference type="EMBL" id="CP003304">
    <property type="protein sequence ID" value="AFB21534.1"/>
    <property type="molecule type" value="Genomic_DNA"/>
</dbReference>
<organism evidence="1 2">
    <name type="scientific">Rickettsia canadensis str. CA410</name>
    <dbReference type="NCBI Taxonomy" id="1105107"/>
    <lineage>
        <taxon>Bacteria</taxon>
        <taxon>Pseudomonadati</taxon>
        <taxon>Pseudomonadota</taxon>
        <taxon>Alphaproteobacteria</taxon>
        <taxon>Rickettsiales</taxon>
        <taxon>Rickettsiaceae</taxon>
        <taxon>Rickettsieae</taxon>
        <taxon>Rickettsia</taxon>
        <taxon>belli group</taxon>
    </lineage>
</organism>
<gene>
    <name evidence="1" type="ORF">RCA_04925</name>
</gene>
<evidence type="ECO:0000313" key="1">
    <source>
        <dbReference type="EMBL" id="AFB21534.1"/>
    </source>
</evidence>
<proteinExistence type="predicted"/>
<dbReference type="Proteomes" id="UP000007878">
    <property type="component" value="Chromosome"/>
</dbReference>
<keyword evidence="2" id="KW-1185">Reference proteome</keyword>
<evidence type="ECO:0000313" key="2">
    <source>
        <dbReference type="Proteomes" id="UP000007878"/>
    </source>
</evidence>
<protein>
    <submittedName>
        <fullName evidence="1">Uncharacterized protein</fullName>
    </submittedName>
</protein>
<accession>A0ABM5MT26</accession>